<name>A0A4R5CJD4_9FLAO</name>
<protein>
    <submittedName>
        <fullName evidence="1">Uncharacterized protein</fullName>
    </submittedName>
</protein>
<organism evidence="1 2">
    <name type="scientific">Flavobacterium sandaracinum</name>
    <dbReference type="NCBI Taxonomy" id="2541733"/>
    <lineage>
        <taxon>Bacteria</taxon>
        <taxon>Pseudomonadati</taxon>
        <taxon>Bacteroidota</taxon>
        <taxon>Flavobacteriia</taxon>
        <taxon>Flavobacteriales</taxon>
        <taxon>Flavobacteriaceae</taxon>
        <taxon>Flavobacterium</taxon>
    </lineage>
</organism>
<dbReference type="AlphaFoldDB" id="A0A4R5CJD4"/>
<comment type="caution">
    <text evidence="1">The sequence shown here is derived from an EMBL/GenBank/DDBJ whole genome shotgun (WGS) entry which is preliminary data.</text>
</comment>
<dbReference type="RefSeq" id="WP_132067508.1">
    <property type="nucleotide sequence ID" value="NZ_SMFN01000030.1"/>
</dbReference>
<evidence type="ECO:0000313" key="2">
    <source>
        <dbReference type="Proteomes" id="UP000294644"/>
    </source>
</evidence>
<sequence length="93" mass="10926">MKEKLFTPSSYLVIFLILLFCSCTNDDSKEIELIERQQLQNKFSLANFDDDFIKNNLVVDWNDFVLNIDKNTVSDTKVYEFNTSFHCYPKVGN</sequence>
<proteinExistence type="predicted"/>
<gene>
    <name evidence="1" type="ORF">E0F91_16595</name>
</gene>
<dbReference type="PROSITE" id="PS51257">
    <property type="entry name" value="PROKAR_LIPOPROTEIN"/>
    <property type="match status" value="1"/>
</dbReference>
<evidence type="ECO:0000313" key="1">
    <source>
        <dbReference type="EMBL" id="TDE00389.1"/>
    </source>
</evidence>
<dbReference type="Proteomes" id="UP000294644">
    <property type="component" value="Unassembled WGS sequence"/>
</dbReference>
<dbReference type="OrthoDB" id="1449058at2"/>
<reference evidence="1 2" key="1">
    <citation type="submission" date="2019-03" db="EMBL/GenBank/DDBJ databases">
        <title>Flavobacterium LB-D12 sp. nov., isolated from arctic soil.</title>
        <authorList>
            <person name="Chaudhary D.K."/>
        </authorList>
    </citation>
    <scope>NUCLEOTIDE SEQUENCE [LARGE SCALE GENOMIC DNA]</scope>
    <source>
        <strain evidence="1 2">LB-D12</strain>
    </source>
</reference>
<dbReference type="EMBL" id="SMFN01000030">
    <property type="protein sequence ID" value="TDE00389.1"/>
    <property type="molecule type" value="Genomic_DNA"/>
</dbReference>
<accession>A0A4R5CJD4</accession>
<keyword evidence="2" id="KW-1185">Reference proteome</keyword>